<keyword evidence="2" id="KW-1185">Reference proteome</keyword>
<proteinExistence type="predicted"/>
<evidence type="ECO:0000313" key="1">
    <source>
        <dbReference type="EMBL" id="OAQ32043.1"/>
    </source>
</evidence>
<dbReference type="EMBL" id="KV442027">
    <property type="protein sequence ID" value="OAQ32043.1"/>
    <property type="molecule type" value="Genomic_DNA"/>
</dbReference>
<sequence>MEPAQCRFFKLPELINLLALLLSKRDLSRLMRTSRQLHATCQPTFFREIDLVQEHKALCDNKDGFYALVRNAELIQSLKLSPKSGKLYKAYAYTLGVLWDTNNKATASTLSSALSSLHSPQLVGSRRDPYSDSTFLTGLRSTLQLSVWLSELHLHRVRIERESWIHPLATAISELATLQKLHLTIFAGENIRGVIAPAIFFACPLLIGTFSIEVYSLRPVTYRAPIDTLQEEPLTRRDKPLHRLKDFTMAVNHRFQFLDIVAILEHCPELVSMNVPMIQHGDSAMQALIILDLCPSLGNLSLHEHSDVYSEQFMFVIMDHMPKGSLQSCCHNSYRERSDANSIATPLEQHFDSLRSVRLIKCSWIRPEQVQAILFNCPVLEVFVITEANDHQLDISVADLVAETWASTRLVELSLAVNIGTLESPRYQRRSHFTKEEREQVMLIEQLYHQIGSLTALRVLRLSVLVSADVLDMANNPLAFRDYTFPGLLVQGDDDDKEDGEGRWGCLQELAGLRHLEVVRGSFNTEAWMPAGYEFEKQDVEFITAHWPRLRSIEFVLPSHYVDVRGDNLGSHPYIEWLRRQLPQVKVVVFRDSTMNDLVDEVKGVDFD</sequence>
<dbReference type="InterPro" id="IPR032675">
    <property type="entry name" value="LRR_dom_sf"/>
</dbReference>
<dbReference type="Gene3D" id="3.80.10.10">
    <property type="entry name" value="Ribonuclease Inhibitor"/>
    <property type="match status" value="1"/>
</dbReference>
<protein>
    <recommendedName>
        <fullName evidence="3">F-box domain-containing protein</fullName>
    </recommendedName>
</protein>
<evidence type="ECO:0000313" key="2">
    <source>
        <dbReference type="Proteomes" id="UP000078512"/>
    </source>
</evidence>
<dbReference type="SUPFAM" id="SSF52047">
    <property type="entry name" value="RNI-like"/>
    <property type="match status" value="1"/>
</dbReference>
<gene>
    <name evidence="1" type="ORF">K457DRAFT_135778</name>
</gene>
<dbReference type="OrthoDB" id="2387156at2759"/>
<dbReference type="Proteomes" id="UP000078512">
    <property type="component" value="Unassembled WGS sequence"/>
</dbReference>
<reference evidence="1 2" key="1">
    <citation type="submission" date="2016-05" db="EMBL/GenBank/DDBJ databases">
        <title>Genome sequencing reveals origins of a unique bacterial endosymbiosis in the earliest lineages of terrestrial Fungi.</title>
        <authorList>
            <consortium name="DOE Joint Genome Institute"/>
            <person name="Uehling J."/>
            <person name="Gryganskyi A."/>
            <person name="Hameed K."/>
            <person name="Tschaplinski T."/>
            <person name="Misztal P."/>
            <person name="Wu S."/>
            <person name="Desiro A."/>
            <person name="Vande Pol N."/>
            <person name="Du Z.-Y."/>
            <person name="Zienkiewicz A."/>
            <person name="Zienkiewicz K."/>
            <person name="Morin E."/>
            <person name="Tisserant E."/>
            <person name="Splivallo R."/>
            <person name="Hainaut M."/>
            <person name="Henrissat B."/>
            <person name="Ohm R."/>
            <person name="Kuo A."/>
            <person name="Yan J."/>
            <person name="Lipzen A."/>
            <person name="Nolan M."/>
            <person name="Labutti K."/>
            <person name="Barry K."/>
            <person name="Goldstein A."/>
            <person name="Labbe J."/>
            <person name="Schadt C."/>
            <person name="Tuskan G."/>
            <person name="Grigoriev I."/>
            <person name="Martin F."/>
            <person name="Vilgalys R."/>
            <person name="Bonito G."/>
        </authorList>
    </citation>
    <scope>NUCLEOTIDE SEQUENCE [LARGE SCALE GENOMIC DNA]</scope>
    <source>
        <strain evidence="1 2">AG-77</strain>
    </source>
</reference>
<dbReference type="AlphaFoldDB" id="A0A197K4C7"/>
<name>A0A197K4C7_9FUNG</name>
<accession>A0A197K4C7</accession>
<evidence type="ECO:0008006" key="3">
    <source>
        <dbReference type="Google" id="ProtNLM"/>
    </source>
</evidence>
<organism evidence="1 2">
    <name type="scientific">Linnemannia elongata AG-77</name>
    <dbReference type="NCBI Taxonomy" id="1314771"/>
    <lineage>
        <taxon>Eukaryota</taxon>
        <taxon>Fungi</taxon>
        <taxon>Fungi incertae sedis</taxon>
        <taxon>Mucoromycota</taxon>
        <taxon>Mortierellomycotina</taxon>
        <taxon>Mortierellomycetes</taxon>
        <taxon>Mortierellales</taxon>
        <taxon>Mortierellaceae</taxon>
        <taxon>Linnemannia</taxon>
    </lineage>
</organism>